<dbReference type="Proteomes" id="UP000315700">
    <property type="component" value="Chromosome"/>
</dbReference>
<dbReference type="Pfam" id="PF00884">
    <property type="entry name" value="Sulfatase"/>
    <property type="match status" value="1"/>
</dbReference>
<dbReference type="InterPro" id="IPR050738">
    <property type="entry name" value="Sulfatase"/>
</dbReference>
<evidence type="ECO:0000256" key="1">
    <source>
        <dbReference type="ARBA" id="ARBA00008779"/>
    </source>
</evidence>
<sequence precursor="true">MRLPLLVCLLLLALNGQVTAAAPNIVHVLIDDMGCSDLGCYGNGEVKTPQIDRLASEGLRFANFYTNSPICSPSRTAWTTGQYPARLRILSFLSNRADNEKRGMPQWLNPDVWTIADGLKAAGYATGHFGKWHMGGQRDVGEAPLITEYGFDRSLTNFEGLGDRVLPLLNAFDGTEPRRHALGSDNLGRGNIRWLDRDRVTGAFVEGALAFIDHSQAQKKPFFINLWPDDVHSPFFPSEAKSDLKMKRRRYLAVAEDMDRQFGALFDRIRNDETLHQNTIIIVTSDNGPEPGAGSAEPYRGSKGQLWEGGIREPLIVWAPGLMNRSAIGTQNRSSWLTSVDVARSLLTIGGASLPEKGTLDGEDLSATLLGRESQSRKSAALWVRPPDRPGPKDAPLPDLAIREGHWKLLTMQDGSGLELYDLNADATEQKNVVAANPDVAARLKNRAIGWFDEVFAGSFPKRPE</sequence>
<dbReference type="InterPro" id="IPR017850">
    <property type="entry name" value="Alkaline_phosphatase_core_sf"/>
</dbReference>
<dbReference type="InParanoid" id="A0A517SKV5"/>
<dbReference type="PANTHER" id="PTHR42693">
    <property type="entry name" value="ARYLSULFATASE FAMILY MEMBER"/>
    <property type="match status" value="1"/>
</dbReference>
<keyword evidence="4" id="KW-0378">Hydrolase</keyword>
<evidence type="ECO:0000256" key="2">
    <source>
        <dbReference type="SAM" id="SignalP"/>
    </source>
</evidence>
<accession>A0A517SKV5</accession>
<feature type="domain" description="Sulfatase N-terminal" evidence="3">
    <location>
        <begin position="23"/>
        <end position="350"/>
    </location>
</feature>
<organism evidence="4 5">
    <name type="scientific">Caulifigura coniformis</name>
    <dbReference type="NCBI Taxonomy" id="2527983"/>
    <lineage>
        <taxon>Bacteria</taxon>
        <taxon>Pseudomonadati</taxon>
        <taxon>Planctomycetota</taxon>
        <taxon>Planctomycetia</taxon>
        <taxon>Planctomycetales</taxon>
        <taxon>Planctomycetaceae</taxon>
        <taxon>Caulifigura</taxon>
    </lineage>
</organism>
<dbReference type="RefSeq" id="WP_145034186.1">
    <property type="nucleotide sequence ID" value="NZ_CP036271.1"/>
</dbReference>
<evidence type="ECO:0000313" key="5">
    <source>
        <dbReference type="Proteomes" id="UP000315700"/>
    </source>
</evidence>
<dbReference type="PANTHER" id="PTHR42693:SF33">
    <property type="entry name" value="ARYLSULFATASE"/>
    <property type="match status" value="1"/>
</dbReference>
<dbReference type="GO" id="GO:0004065">
    <property type="term" value="F:arylsulfatase activity"/>
    <property type="evidence" value="ECO:0007669"/>
    <property type="project" value="UniProtKB-EC"/>
</dbReference>
<keyword evidence="5" id="KW-1185">Reference proteome</keyword>
<dbReference type="OrthoDB" id="9783154at2"/>
<evidence type="ECO:0000313" key="4">
    <source>
        <dbReference type="EMBL" id="QDT56757.1"/>
    </source>
</evidence>
<dbReference type="KEGG" id="ccos:Pan44_48170"/>
<dbReference type="AlphaFoldDB" id="A0A517SKV5"/>
<keyword evidence="2" id="KW-0732">Signal</keyword>
<dbReference type="SUPFAM" id="SSF53649">
    <property type="entry name" value="Alkaline phosphatase-like"/>
    <property type="match status" value="1"/>
</dbReference>
<dbReference type="EMBL" id="CP036271">
    <property type="protein sequence ID" value="QDT56757.1"/>
    <property type="molecule type" value="Genomic_DNA"/>
</dbReference>
<comment type="similarity">
    <text evidence="1">Belongs to the sulfatase family.</text>
</comment>
<evidence type="ECO:0000259" key="3">
    <source>
        <dbReference type="Pfam" id="PF00884"/>
    </source>
</evidence>
<dbReference type="Gene3D" id="3.30.1120.10">
    <property type="match status" value="1"/>
</dbReference>
<reference evidence="4 5" key="1">
    <citation type="submission" date="2019-02" db="EMBL/GenBank/DDBJ databases">
        <title>Deep-cultivation of Planctomycetes and their phenomic and genomic characterization uncovers novel biology.</title>
        <authorList>
            <person name="Wiegand S."/>
            <person name="Jogler M."/>
            <person name="Boedeker C."/>
            <person name="Pinto D."/>
            <person name="Vollmers J."/>
            <person name="Rivas-Marin E."/>
            <person name="Kohn T."/>
            <person name="Peeters S.H."/>
            <person name="Heuer A."/>
            <person name="Rast P."/>
            <person name="Oberbeckmann S."/>
            <person name="Bunk B."/>
            <person name="Jeske O."/>
            <person name="Meyerdierks A."/>
            <person name="Storesund J.E."/>
            <person name="Kallscheuer N."/>
            <person name="Luecker S."/>
            <person name="Lage O.M."/>
            <person name="Pohl T."/>
            <person name="Merkel B.J."/>
            <person name="Hornburger P."/>
            <person name="Mueller R.-W."/>
            <person name="Bruemmer F."/>
            <person name="Labrenz M."/>
            <person name="Spormann A.M."/>
            <person name="Op den Camp H."/>
            <person name="Overmann J."/>
            <person name="Amann R."/>
            <person name="Jetten M.S.M."/>
            <person name="Mascher T."/>
            <person name="Medema M.H."/>
            <person name="Devos D.P."/>
            <person name="Kaster A.-K."/>
            <person name="Ovreas L."/>
            <person name="Rohde M."/>
            <person name="Galperin M.Y."/>
            <person name="Jogler C."/>
        </authorList>
    </citation>
    <scope>NUCLEOTIDE SEQUENCE [LARGE SCALE GENOMIC DNA]</scope>
    <source>
        <strain evidence="4 5">Pan44</strain>
    </source>
</reference>
<dbReference type="EC" id="3.1.6.1" evidence="4"/>
<name>A0A517SKV5_9PLAN</name>
<feature type="chain" id="PRO_5022157634" evidence="2">
    <location>
        <begin position="21"/>
        <end position="465"/>
    </location>
</feature>
<gene>
    <name evidence="4" type="primary">atsA_35</name>
    <name evidence="4" type="ORF">Pan44_48170</name>
</gene>
<dbReference type="InterPro" id="IPR000917">
    <property type="entry name" value="Sulfatase_N"/>
</dbReference>
<feature type="signal peptide" evidence="2">
    <location>
        <begin position="1"/>
        <end position="20"/>
    </location>
</feature>
<dbReference type="Gene3D" id="3.40.720.10">
    <property type="entry name" value="Alkaline Phosphatase, subunit A"/>
    <property type="match status" value="1"/>
</dbReference>
<protein>
    <submittedName>
        <fullName evidence="4">Arylsulfatase</fullName>
        <ecNumber evidence="4">3.1.6.1</ecNumber>
    </submittedName>
</protein>
<proteinExistence type="inferred from homology"/>